<comment type="caution">
    <text evidence="2">The sequence shown here is derived from an EMBL/GenBank/DDBJ whole genome shotgun (WGS) entry which is preliminary data.</text>
</comment>
<dbReference type="EMBL" id="JAJNDB010000005">
    <property type="protein sequence ID" value="MCD2196009.1"/>
    <property type="molecule type" value="Genomic_DNA"/>
</dbReference>
<keyword evidence="2" id="KW-0378">Hydrolase</keyword>
<accession>A0ABS8PCX1</accession>
<dbReference type="GO" id="GO:0016787">
    <property type="term" value="F:hydrolase activity"/>
    <property type="evidence" value="ECO:0007669"/>
    <property type="project" value="UniProtKB-KW"/>
</dbReference>
<evidence type="ECO:0000313" key="2">
    <source>
        <dbReference type="EMBL" id="MCD2196009.1"/>
    </source>
</evidence>
<dbReference type="RefSeq" id="WP_230737868.1">
    <property type="nucleotide sequence ID" value="NZ_JAJNDB010000005.1"/>
</dbReference>
<keyword evidence="3" id="KW-1185">Reference proteome</keyword>
<dbReference type="PANTHER" id="PTHR43798">
    <property type="entry name" value="MONOACYLGLYCEROL LIPASE"/>
    <property type="match status" value="1"/>
</dbReference>
<proteinExistence type="predicted"/>
<protein>
    <submittedName>
        <fullName evidence="2">Alpha/beta hydrolase</fullName>
    </submittedName>
</protein>
<sequence>MTELLPGVTAATVDARIRIHHLESGPADGEPVVLLHGNLSTGRFFEHLMSPASERFCYLAPDMRGFGRSERVPIDATRGLGDWADDLVSYLQTLGVERPHLVGWSTAGAAIALVARQVPVASLTFLDPVSPYGFGGTFADGTPCFDDHAGTGAGVANPHFVELLRVGDRSTDEPVSPRNVMNGTYWSPSFRLPPEREELLLDEILLTHIAEDGYPGDSTTSKNWPGAAPGTHGLLNALSPKYCSWAWLPEIDPKPPVLWTHGEQDLVVADGSYLELGMLGQAGMVPGWPGVDVFPPQPMITQIRTVLGRYEQAGGRVRTEVFAGSGHGPHVDAAERWLEIATEFWAASA</sequence>
<dbReference type="InterPro" id="IPR029058">
    <property type="entry name" value="AB_hydrolase_fold"/>
</dbReference>
<dbReference type="Proteomes" id="UP001199469">
    <property type="component" value="Unassembled WGS sequence"/>
</dbReference>
<name>A0ABS8PCX1_9PSEU</name>
<dbReference type="SUPFAM" id="SSF53474">
    <property type="entry name" value="alpha/beta-Hydrolases"/>
    <property type="match status" value="1"/>
</dbReference>
<evidence type="ECO:0000313" key="3">
    <source>
        <dbReference type="Proteomes" id="UP001199469"/>
    </source>
</evidence>
<dbReference type="Gene3D" id="3.40.50.1820">
    <property type="entry name" value="alpha/beta hydrolase"/>
    <property type="match status" value="1"/>
</dbReference>
<evidence type="ECO:0000259" key="1">
    <source>
        <dbReference type="Pfam" id="PF12697"/>
    </source>
</evidence>
<dbReference type="InterPro" id="IPR000073">
    <property type="entry name" value="AB_hydrolase_1"/>
</dbReference>
<dbReference type="InterPro" id="IPR050266">
    <property type="entry name" value="AB_hydrolase_sf"/>
</dbReference>
<organism evidence="2 3">
    <name type="scientific">Actinomycetospora endophytica</name>
    <dbReference type="NCBI Taxonomy" id="2291215"/>
    <lineage>
        <taxon>Bacteria</taxon>
        <taxon>Bacillati</taxon>
        <taxon>Actinomycetota</taxon>
        <taxon>Actinomycetes</taxon>
        <taxon>Pseudonocardiales</taxon>
        <taxon>Pseudonocardiaceae</taxon>
        <taxon>Actinomycetospora</taxon>
    </lineage>
</organism>
<feature type="domain" description="AB hydrolase-1" evidence="1">
    <location>
        <begin position="32"/>
        <end position="336"/>
    </location>
</feature>
<reference evidence="2 3" key="1">
    <citation type="submission" date="2021-11" db="EMBL/GenBank/DDBJ databases">
        <title>Draft genome sequence of Actinomycetospora sp. SF1 isolated from the rhizosphere soil.</title>
        <authorList>
            <person name="Duangmal K."/>
            <person name="Chantavorakit T."/>
        </authorList>
    </citation>
    <scope>NUCLEOTIDE SEQUENCE [LARGE SCALE GENOMIC DNA]</scope>
    <source>
        <strain evidence="2 3">TBRC 5722</strain>
    </source>
</reference>
<gene>
    <name evidence="2" type="ORF">LQ327_21800</name>
</gene>
<dbReference type="Pfam" id="PF12697">
    <property type="entry name" value="Abhydrolase_6"/>
    <property type="match status" value="1"/>
</dbReference>